<reference evidence="1" key="1">
    <citation type="submission" date="2021-02" db="EMBL/GenBank/DDBJ databases">
        <authorList>
            <person name="Nowell W R."/>
        </authorList>
    </citation>
    <scope>NUCLEOTIDE SEQUENCE</scope>
</reference>
<evidence type="ECO:0000313" key="1">
    <source>
        <dbReference type="EMBL" id="CAF3346293.1"/>
    </source>
</evidence>
<dbReference type="Proteomes" id="UP000663865">
    <property type="component" value="Unassembled WGS sequence"/>
</dbReference>
<comment type="caution">
    <text evidence="1">The sequence shown here is derived from an EMBL/GenBank/DDBJ whole genome shotgun (WGS) entry which is preliminary data.</text>
</comment>
<sequence length="135" mass="15551">MIPFIDDENQFLTMRHSLLAQPSVKERETQHRIATAGLNEQTNDDDITEKTTAITTLSKGKKPNKFTNTLFLHYTHEKRLTSLKSGIHNIYSETFQGTPAMDIRLIVGHRNHRNTEHELVEKRPHSSLLKPIQLP</sequence>
<dbReference type="AlphaFoldDB" id="A0A817W078"/>
<name>A0A817W078_9BILA</name>
<feature type="non-terminal residue" evidence="1">
    <location>
        <position position="135"/>
    </location>
</feature>
<accession>A0A817W078</accession>
<organism evidence="1 2">
    <name type="scientific">Rotaria socialis</name>
    <dbReference type="NCBI Taxonomy" id="392032"/>
    <lineage>
        <taxon>Eukaryota</taxon>
        <taxon>Metazoa</taxon>
        <taxon>Spiralia</taxon>
        <taxon>Gnathifera</taxon>
        <taxon>Rotifera</taxon>
        <taxon>Eurotatoria</taxon>
        <taxon>Bdelloidea</taxon>
        <taxon>Philodinida</taxon>
        <taxon>Philodinidae</taxon>
        <taxon>Rotaria</taxon>
    </lineage>
</organism>
<dbReference type="EMBL" id="CAJNYV010000132">
    <property type="protein sequence ID" value="CAF3346293.1"/>
    <property type="molecule type" value="Genomic_DNA"/>
</dbReference>
<gene>
    <name evidence="1" type="ORF">KIK155_LOCUS3182</name>
</gene>
<evidence type="ECO:0000313" key="2">
    <source>
        <dbReference type="Proteomes" id="UP000663865"/>
    </source>
</evidence>
<protein>
    <submittedName>
        <fullName evidence="1">Uncharacterized protein</fullName>
    </submittedName>
</protein>
<proteinExistence type="predicted"/>